<dbReference type="EMBL" id="CP018335">
    <property type="protein sequence ID" value="APM40460.1"/>
    <property type="molecule type" value="Genomic_DNA"/>
</dbReference>
<dbReference type="InterPro" id="IPR051537">
    <property type="entry name" value="DNA_Adenine_Mtase"/>
</dbReference>
<evidence type="ECO:0000256" key="3">
    <source>
        <dbReference type="ARBA" id="ARBA00022679"/>
    </source>
</evidence>
<dbReference type="PANTHER" id="PTHR42933">
    <property type="entry name" value="SLR6095 PROTEIN"/>
    <property type="match status" value="1"/>
</dbReference>
<dbReference type="InterPro" id="IPR003356">
    <property type="entry name" value="DNA_methylase_A-5"/>
</dbReference>
<dbReference type="GO" id="GO:0009007">
    <property type="term" value="F:site-specific DNA-methyltransferase (adenine-specific) activity"/>
    <property type="evidence" value="ECO:0007669"/>
    <property type="project" value="UniProtKB-EC"/>
</dbReference>
<dbReference type="AlphaFoldDB" id="A0A1L5FCB4"/>
<proteinExistence type="predicted"/>
<evidence type="ECO:0000256" key="4">
    <source>
        <dbReference type="ARBA" id="ARBA00022691"/>
    </source>
</evidence>
<dbReference type="SUPFAM" id="SSF53335">
    <property type="entry name" value="S-adenosyl-L-methionine-dependent methyltransferases"/>
    <property type="match status" value="1"/>
</dbReference>
<evidence type="ECO:0000256" key="1">
    <source>
        <dbReference type="ARBA" id="ARBA00011900"/>
    </source>
</evidence>
<dbReference type="REBASE" id="175750">
    <property type="entry name" value="CklJZZORF17835P"/>
</dbReference>
<reference evidence="8 9" key="1">
    <citation type="submission" date="2016-12" db="EMBL/GenBank/DDBJ databases">
        <title>Complete genome sequence of Clostridium kluyveri JZZ isolated from the pit mud of a Chinese flavor liquor-making factory.</title>
        <authorList>
            <person name="Wang Y."/>
        </authorList>
    </citation>
    <scope>NUCLEOTIDE SEQUENCE [LARGE SCALE GENOMIC DNA]</scope>
    <source>
        <strain evidence="8 9">JZZ</strain>
    </source>
</reference>
<keyword evidence="4" id="KW-0949">S-adenosyl-L-methionine</keyword>
<dbReference type="GO" id="GO:0032259">
    <property type="term" value="P:methylation"/>
    <property type="evidence" value="ECO:0007669"/>
    <property type="project" value="UniProtKB-KW"/>
</dbReference>
<feature type="domain" description="DNA methylase adenine-specific" evidence="7">
    <location>
        <begin position="309"/>
        <end position="592"/>
    </location>
</feature>
<keyword evidence="3 8" id="KW-0808">Transferase</keyword>
<protein>
    <recommendedName>
        <fullName evidence="1">site-specific DNA-methyltransferase (adenine-specific)</fullName>
        <ecNumber evidence="1">2.1.1.72</ecNumber>
    </recommendedName>
</protein>
<dbReference type="GO" id="GO:0008170">
    <property type="term" value="F:N-methyltransferase activity"/>
    <property type="evidence" value="ECO:0007669"/>
    <property type="project" value="InterPro"/>
</dbReference>
<dbReference type="PANTHER" id="PTHR42933:SF3">
    <property type="entry name" value="TYPE I RESTRICTION ENZYME MJAVIII METHYLASE SUBUNIT"/>
    <property type="match status" value="1"/>
</dbReference>
<dbReference type="InterPro" id="IPR029063">
    <property type="entry name" value="SAM-dependent_MTases_sf"/>
</dbReference>
<keyword evidence="2 8" id="KW-0489">Methyltransferase</keyword>
<evidence type="ECO:0000259" key="7">
    <source>
        <dbReference type="Pfam" id="PF02384"/>
    </source>
</evidence>
<dbReference type="CDD" id="cd02440">
    <property type="entry name" value="AdoMet_MTases"/>
    <property type="match status" value="1"/>
</dbReference>
<dbReference type="Proteomes" id="UP000184604">
    <property type="component" value="Chromosome"/>
</dbReference>
<dbReference type="GO" id="GO:0009307">
    <property type="term" value="P:DNA restriction-modification system"/>
    <property type="evidence" value="ECO:0007669"/>
    <property type="project" value="UniProtKB-KW"/>
</dbReference>
<evidence type="ECO:0000256" key="5">
    <source>
        <dbReference type="ARBA" id="ARBA00022747"/>
    </source>
</evidence>
<evidence type="ECO:0000313" key="9">
    <source>
        <dbReference type="Proteomes" id="UP000184604"/>
    </source>
</evidence>
<dbReference type="Pfam" id="PF02384">
    <property type="entry name" value="N6_Mtase"/>
    <property type="match status" value="1"/>
</dbReference>
<sequence length="642" mass="73616">MRVTNERITDFFIGNLLKEAGIEYTPNGSSLREIQLALKTASKKKSGHVGFPEFVGWSKDFIIVVEDKADVEKQVLYNDKEQQILSEDKSAIINYALNGALHYARVILDKTSFKKIFAFGCSGDKKHHKIQPMYVDAGGYTVLNEVENFKNFSDENIDRYYKEQVLGEIPQETLELEDILKKSSELHEALRNYGQLGDSEKPLVVSAILLALRENSFSINSLNGDTLKTDGQKIYDALSTHITRVEVQPETKKEKILNQFTVIKDRTILNQIDDRLIDKNYKLGKTPLCYFTEFLQKNVVSSAVSNTPEDVLGRFYGEFIRYSGGDGQSLGVVLTPKHITELFCELVDIRPTDVIFDPCCGTGGFLIAAMHYMLEKAYSDEEKEHIQKEQIHGIEIREDMFSIATTNMILRGDGKSNLICDDFLKRDSEKLRENKYTVGFMNPPYSQAKGKDTMHLSEIHFIKHLLDSMDDEARCVVIVPQSTMVGKTKEDKKIKQEILKKHTLEGVITLNKETFYRIGTNPCIAVFTAYKTHPKEKYCKFINFEDDGFVVNKHVGLVETERAKEKRTHLLSCWLHDAPAESKFMVKTTIEADDEWLHSFYYFNDEIPKEEDFEKTMVDYLTFEFNMIIHGKGYLFKEGENC</sequence>
<gene>
    <name evidence="8" type="ORF">BS101_17835</name>
</gene>
<name>A0A1L5FCB4_CLOKL</name>
<dbReference type="GO" id="GO:0003677">
    <property type="term" value="F:DNA binding"/>
    <property type="evidence" value="ECO:0007669"/>
    <property type="project" value="InterPro"/>
</dbReference>
<keyword evidence="5" id="KW-0680">Restriction system</keyword>
<evidence type="ECO:0000256" key="2">
    <source>
        <dbReference type="ARBA" id="ARBA00022603"/>
    </source>
</evidence>
<dbReference type="Gene3D" id="3.40.50.150">
    <property type="entry name" value="Vaccinia Virus protein VP39"/>
    <property type="match status" value="1"/>
</dbReference>
<dbReference type="OrthoDB" id="9814572at2"/>
<accession>A0A1L5FCB4</accession>
<dbReference type="EC" id="2.1.1.72" evidence="1"/>
<evidence type="ECO:0000256" key="6">
    <source>
        <dbReference type="ARBA" id="ARBA00047942"/>
    </source>
</evidence>
<evidence type="ECO:0000313" key="8">
    <source>
        <dbReference type="EMBL" id="APM40460.1"/>
    </source>
</evidence>
<comment type="catalytic activity">
    <reaction evidence="6">
        <text>a 2'-deoxyadenosine in DNA + S-adenosyl-L-methionine = an N(6)-methyl-2'-deoxyadenosine in DNA + S-adenosyl-L-homocysteine + H(+)</text>
        <dbReference type="Rhea" id="RHEA:15197"/>
        <dbReference type="Rhea" id="RHEA-COMP:12418"/>
        <dbReference type="Rhea" id="RHEA-COMP:12419"/>
        <dbReference type="ChEBI" id="CHEBI:15378"/>
        <dbReference type="ChEBI" id="CHEBI:57856"/>
        <dbReference type="ChEBI" id="CHEBI:59789"/>
        <dbReference type="ChEBI" id="CHEBI:90615"/>
        <dbReference type="ChEBI" id="CHEBI:90616"/>
        <dbReference type="EC" id="2.1.1.72"/>
    </reaction>
</comment>
<dbReference type="PRINTS" id="PR00507">
    <property type="entry name" value="N12N6MTFRASE"/>
</dbReference>
<organism evidence="8 9">
    <name type="scientific">Clostridium kluyveri</name>
    <dbReference type="NCBI Taxonomy" id="1534"/>
    <lineage>
        <taxon>Bacteria</taxon>
        <taxon>Bacillati</taxon>
        <taxon>Bacillota</taxon>
        <taxon>Clostridia</taxon>
        <taxon>Eubacteriales</taxon>
        <taxon>Clostridiaceae</taxon>
        <taxon>Clostridium</taxon>
    </lineage>
</organism>